<dbReference type="SUPFAM" id="SSF53822">
    <property type="entry name" value="Periplasmic binding protein-like I"/>
    <property type="match status" value="1"/>
</dbReference>
<sequence length="336" mass="36071">MAAGERSRATLNAVARQANVSRQTVSNVINFPERVSEETRLRVLAAIEDLGYRPHRAARQLRTSRSQVIGLRVWPPGDGLSGVVLDHFLHSLTASAEQHDHHVMLFTAADDEAEMAAYADLTATVGVDAFVLTHTHHDDQRIRWLAEHRLPFATFGRPWGSQVSYPWVDVDGAAGTRLATEHLLRRGHQVIGFVGWPPGSGVGEDRRAGWLSTLDSAGIGHRPEAAVFDGAEGGRVAAARLLDGDHPPTAFVCASDSLAVGVVTELRERGRHPGADASVIGFDDTPAAGVLGLSSIAQPIAEVAAECVRHLRAVLDGETPTPLSSLLPPRLVLRQT</sequence>
<dbReference type="InterPro" id="IPR000843">
    <property type="entry name" value="HTH_LacI"/>
</dbReference>
<dbReference type="InterPro" id="IPR046335">
    <property type="entry name" value="LacI/GalR-like_sensor"/>
</dbReference>
<keyword evidence="3" id="KW-0804">Transcription</keyword>
<dbReference type="Gene3D" id="3.40.50.2300">
    <property type="match status" value="2"/>
</dbReference>
<dbReference type="EMBL" id="JAMTCK010000010">
    <property type="protein sequence ID" value="MCP2167404.1"/>
    <property type="molecule type" value="Genomic_DNA"/>
</dbReference>
<dbReference type="GO" id="GO:0003700">
    <property type="term" value="F:DNA-binding transcription factor activity"/>
    <property type="evidence" value="ECO:0007669"/>
    <property type="project" value="TreeGrafter"/>
</dbReference>
<dbReference type="Gene3D" id="1.10.260.40">
    <property type="entry name" value="lambda repressor-like DNA-binding domains"/>
    <property type="match status" value="1"/>
</dbReference>
<protein>
    <submittedName>
        <fullName evidence="5">Transcriptional regulator, LacI family</fullName>
    </submittedName>
</protein>
<proteinExistence type="predicted"/>
<evidence type="ECO:0000259" key="4">
    <source>
        <dbReference type="PROSITE" id="PS50932"/>
    </source>
</evidence>
<feature type="domain" description="HTH lacI-type" evidence="4">
    <location>
        <begin position="9"/>
        <end position="63"/>
    </location>
</feature>
<keyword evidence="2" id="KW-0238">DNA-binding</keyword>
<dbReference type="AlphaFoldDB" id="A0AAE3KIH5"/>
<evidence type="ECO:0000256" key="2">
    <source>
        <dbReference type="ARBA" id="ARBA00023125"/>
    </source>
</evidence>
<evidence type="ECO:0000256" key="1">
    <source>
        <dbReference type="ARBA" id="ARBA00023015"/>
    </source>
</evidence>
<dbReference type="PANTHER" id="PTHR30146:SF109">
    <property type="entry name" value="HTH-TYPE TRANSCRIPTIONAL REGULATOR GALS"/>
    <property type="match status" value="1"/>
</dbReference>
<dbReference type="PANTHER" id="PTHR30146">
    <property type="entry name" value="LACI-RELATED TRANSCRIPTIONAL REPRESSOR"/>
    <property type="match status" value="1"/>
</dbReference>
<dbReference type="CDD" id="cd06292">
    <property type="entry name" value="PBP1_AglR_RafR-like"/>
    <property type="match status" value="1"/>
</dbReference>
<dbReference type="InterPro" id="IPR010982">
    <property type="entry name" value="Lambda_DNA-bd_dom_sf"/>
</dbReference>
<dbReference type="GO" id="GO:0000976">
    <property type="term" value="F:transcription cis-regulatory region binding"/>
    <property type="evidence" value="ECO:0007669"/>
    <property type="project" value="TreeGrafter"/>
</dbReference>
<gene>
    <name evidence="5" type="ORF">LX83_004277</name>
</gene>
<dbReference type="PROSITE" id="PS50932">
    <property type="entry name" value="HTH_LACI_2"/>
    <property type="match status" value="1"/>
</dbReference>
<comment type="caution">
    <text evidence="5">The sequence shown here is derived from an EMBL/GenBank/DDBJ whole genome shotgun (WGS) entry which is preliminary data.</text>
</comment>
<dbReference type="CDD" id="cd01392">
    <property type="entry name" value="HTH_LacI"/>
    <property type="match status" value="1"/>
</dbReference>
<dbReference type="RefSeq" id="WP_253774264.1">
    <property type="nucleotide sequence ID" value="NZ_JAMTCK010000010.1"/>
</dbReference>
<name>A0AAE3KIH5_9PSEU</name>
<dbReference type="Pfam" id="PF00356">
    <property type="entry name" value="LacI"/>
    <property type="match status" value="1"/>
</dbReference>
<organism evidence="5 6">
    <name type="scientific">Goodfellowiella coeruleoviolacea</name>
    <dbReference type="NCBI Taxonomy" id="334858"/>
    <lineage>
        <taxon>Bacteria</taxon>
        <taxon>Bacillati</taxon>
        <taxon>Actinomycetota</taxon>
        <taxon>Actinomycetes</taxon>
        <taxon>Pseudonocardiales</taxon>
        <taxon>Pseudonocardiaceae</taxon>
        <taxon>Goodfellowiella</taxon>
    </lineage>
</organism>
<reference evidence="5" key="1">
    <citation type="submission" date="2022-06" db="EMBL/GenBank/DDBJ databases">
        <title>Genomic Encyclopedia of Archaeal and Bacterial Type Strains, Phase II (KMG-II): from individual species to whole genera.</title>
        <authorList>
            <person name="Goeker M."/>
        </authorList>
    </citation>
    <scope>NUCLEOTIDE SEQUENCE</scope>
    <source>
        <strain evidence="5">DSM 43935</strain>
    </source>
</reference>
<evidence type="ECO:0000256" key="3">
    <source>
        <dbReference type="ARBA" id="ARBA00023163"/>
    </source>
</evidence>
<dbReference type="Pfam" id="PF13377">
    <property type="entry name" value="Peripla_BP_3"/>
    <property type="match status" value="1"/>
</dbReference>
<dbReference type="Proteomes" id="UP001206128">
    <property type="component" value="Unassembled WGS sequence"/>
</dbReference>
<dbReference type="SUPFAM" id="SSF47413">
    <property type="entry name" value="lambda repressor-like DNA-binding domains"/>
    <property type="match status" value="1"/>
</dbReference>
<accession>A0AAE3KIH5</accession>
<evidence type="ECO:0000313" key="5">
    <source>
        <dbReference type="EMBL" id="MCP2167404.1"/>
    </source>
</evidence>
<dbReference type="InterPro" id="IPR028082">
    <property type="entry name" value="Peripla_BP_I"/>
</dbReference>
<dbReference type="SMART" id="SM00354">
    <property type="entry name" value="HTH_LACI"/>
    <property type="match status" value="1"/>
</dbReference>
<keyword evidence="1" id="KW-0805">Transcription regulation</keyword>
<keyword evidence="6" id="KW-1185">Reference proteome</keyword>
<evidence type="ECO:0000313" key="6">
    <source>
        <dbReference type="Proteomes" id="UP001206128"/>
    </source>
</evidence>